<feature type="compositionally biased region" description="Gly residues" evidence="1">
    <location>
        <begin position="99"/>
        <end position="112"/>
    </location>
</feature>
<keyword evidence="2" id="KW-0732">Signal</keyword>
<dbReference type="RefSeq" id="WP_131762918.1">
    <property type="nucleotide sequence ID" value="NZ_CAACUY010000271.1"/>
</dbReference>
<dbReference type="Pfam" id="PF09362">
    <property type="entry name" value="DUF1996"/>
    <property type="match status" value="1"/>
</dbReference>
<feature type="region of interest" description="Disordered" evidence="1">
    <location>
        <begin position="156"/>
        <end position="191"/>
    </location>
</feature>
<sequence>MGRKKKAFAVVIPALALVASAAEVSPAGAAAVQIGDRAPAAAKPRPPRGGGAEATPTATEDPNAGGGGQQDPNAGGGQQDPNATATPDPNATVTEDPNAGGGQQDPNAGGGQQDPNGNGQQNGGQQNGGQQNGGGQQQQPPASVIKEGPRADQFVSIRQAPRVAQARRSRGGSTGTFSSNCGTNAGQAHSNPDNFIVAPGVQNGAHHIHDYVGNESTDGFSTDQTLAAAGTTCTNGDKSTYYWPVIRLRAGQDNSDAAQQSQADGNTGSVVTPQSARIQFLGNPRSRVTAMPQFMRIIMGDAKAATNGPANARAQWTCTGFTNQAFTDKYPLCPRGSRVMRVLNFPSCWDGQNTDSANHRTHVVFPAASGACPQGTRAVPQLRLSLTYNVPAKALAFALDTFPEQGHDPVTDHADFENVMSPALMRRAVQCINGGRTC</sequence>
<name>A0ABW2XLG1_9ACTN</name>
<protein>
    <submittedName>
        <fullName evidence="4">DUF1996 domain-containing protein</fullName>
    </submittedName>
</protein>
<feature type="compositionally biased region" description="Low complexity" evidence="1">
    <location>
        <begin position="53"/>
        <end position="63"/>
    </location>
</feature>
<accession>A0ABW2XLG1</accession>
<feature type="compositionally biased region" description="Polar residues" evidence="1">
    <location>
        <begin position="82"/>
        <end position="95"/>
    </location>
</feature>
<evidence type="ECO:0000256" key="2">
    <source>
        <dbReference type="SAM" id="SignalP"/>
    </source>
</evidence>
<evidence type="ECO:0000313" key="5">
    <source>
        <dbReference type="Proteomes" id="UP001597063"/>
    </source>
</evidence>
<dbReference type="EMBL" id="JBHTGP010000011">
    <property type="protein sequence ID" value="MFD0686894.1"/>
    <property type="molecule type" value="Genomic_DNA"/>
</dbReference>
<feature type="compositionally biased region" description="Gly residues" evidence="1">
    <location>
        <begin position="120"/>
        <end position="136"/>
    </location>
</feature>
<keyword evidence="5" id="KW-1185">Reference proteome</keyword>
<comment type="caution">
    <text evidence="4">The sequence shown here is derived from an EMBL/GenBank/DDBJ whole genome shotgun (WGS) entry which is preliminary data.</text>
</comment>
<feature type="compositionally biased region" description="Low complexity" evidence="1">
    <location>
        <begin position="23"/>
        <end position="43"/>
    </location>
</feature>
<feature type="domain" description="DUF1996" evidence="3">
    <location>
        <begin position="196"/>
        <end position="393"/>
    </location>
</feature>
<evidence type="ECO:0000256" key="1">
    <source>
        <dbReference type="SAM" id="MobiDB-lite"/>
    </source>
</evidence>
<dbReference type="InterPro" id="IPR018535">
    <property type="entry name" value="DUF1996"/>
</dbReference>
<reference evidence="5" key="1">
    <citation type="journal article" date="2019" name="Int. J. Syst. Evol. Microbiol.">
        <title>The Global Catalogue of Microorganisms (GCM) 10K type strain sequencing project: providing services to taxonomists for standard genome sequencing and annotation.</title>
        <authorList>
            <consortium name="The Broad Institute Genomics Platform"/>
            <consortium name="The Broad Institute Genome Sequencing Center for Infectious Disease"/>
            <person name="Wu L."/>
            <person name="Ma J."/>
        </authorList>
    </citation>
    <scope>NUCLEOTIDE SEQUENCE [LARGE SCALE GENOMIC DNA]</scope>
    <source>
        <strain evidence="5">JCM 9371</strain>
    </source>
</reference>
<feature type="region of interest" description="Disordered" evidence="1">
    <location>
        <begin position="23"/>
        <end position="143"/>
    </location>
</feature>
<evidence type="ECO:0000313" key="4">
    <source>
        <dbReference type="EMBL" id="MFD0686894.1"/>
    </source>
</evidence>
<dbReference type="Proteomes" id="UP001597063">
    <property type="component" value="Unassembled WGS sequence"/>
</dbReference>
<organism evidence="4 5">
    <name type="scientific">Actinomadura fibrosa</name>
    <dbReference type="NCBI Taxonomy" id="111802"/>
    <lineage>
        <taxon>Bacteria</taxon>
        <taxon>Bacillati</taxon>
        <taxon>Actinomycetota</taxon>
        <taxon>Actinomycetes</taxon>
        <taxon>Streptosporangiales</taxon>
        <taxon>Thermomonosporaceae</taxon>
        <taxon>Actinomadura</taxon>
    </lineage>
</organism>
<feature type="compositionally biased region" description="Polar residues" evidence="1">
    <location>
        <begin position="180"/>
        <end position="191"/>
    </location>
</feature>
<feature type="compositionally biased region" description="Gly residues" evidence="1">
    <location>
        <begin position="64"/>
        <end position="78"/>
    </location>
</feature>
<feature type="chain" id="PRO_5046832906" evidence="2">
    <location>
        <begin position="22"/>
        <end position="438"/>
    </location>
</feature>
<proteinExistence type="predicted"/>
<dbReference type="PANTHER" id="PTHR43662:SF3">
    <property type="entry name" value="DOMAIN PROTEIN, PUTATIVE (AFU_ORTHOLOGUE AFUA_6G11970)-RELATED"/>
    <property type="match status" value="1"/>
</dbReference>
<dbReference type="PANTHER" id="PTHR43662">
    <property type="match status" value="1"/>
</dbReference>
<evidence type="ECO:0000259" key="3">
    <source>
        <dbReference type="Pfam" id="PF09362"/>
    </source>
</evidence>
<feature type="signal peptide" evidence="2">
    <location>
        <begin position="1"/>
        <end position="21"/>
    </location>
</feature>
<gene>
    <name evidence="4" type="ORF">ACFQZM_20510</name>
</gene>